<evidence type="ECO:0000256" key="3">
    <source>
        <dbReference type="ARBA" id="ARBA00022694"/>
    </source>
</evidence>
<comment type="subcellular location">
    <subcellularLocation>
        <location evidence="1">Mitochondrion</location>
    </subcellularLocation>
</comment>
<dbReference type="InterPro" id="IPR027417">
    <property type="entry name" value="P-loop_NTPase"/>
</dbReference>
<dbReference type="GO" id="GO:0005739">
    <property type="term" value="C:mitochondrion"/>
    <property type="evidence" value="ECO:0007669"/>
    <property type="project" value="UniProtKB-SubCell"/>
</dbReference>
<dbReference type="SUPFAM" id="SSF52540">
    <property type="entry name" value="P-loop containing nucleoside triphosphate hydrolases"/>
    <property type="match status" value="1"/>
</dbReference>
<dbReference type="InterPro" id="IPR025867">
    <property type="entry name" value="MnmE_helical"/>
</dbReference>
<dbReference type="GO" id="GO:0002098">
    <property type="term" value="P:tRNA wobble uridine modification"/>
    <property type="evidence" value="ECO:0007669"/>
    <property type="project" value="TreeGrafter"/>
</dbReference>
<dbReference type="Proteomes" id="UP000694920">
    <property type="component" value="Unplaced"/>
</dbReference>
<dbReference type="AlphaFoldDB" id="A0AAJ7CCU5"/>
<dbReference type="GeneID" id="107273702"/>
<dbReference type="PANTHER" id="PTHR42714:SF2">
    <property type="entry name" value="TRNA MODIFICATION GTPASE GTPBP3, MITOCHONDRIAL"/>
    <property type="match status" value="1"/>
</dbReference>
<dbReference type="NCBIfam" id="TIGR00450">
    <property type="entry name" value="mnmE_trmE_thdF"/>
    <property type="match status" value="1"/>
</dbReference>
<dbReference type="PANTHER" id="PTHR42714">
    <property type="entry name" value="TRNA MODIFICATION GTPASE GTPBP3"/>
    <property type="match status" value="1"/>
</dbReference>
<dbReference type="InterPro" id="IPR027368">
    <property type="entry name" value="MnmE_dom2"/>
</dbReference>
<dbReference type="Gene3D" id="1.20.120.430">
    <property type="entry name" value="tRNA modification GTPase MnmE domain 2"/>
    <property type="match status" value="1"/>
</dbReference>
<keyword evidence="5 6" id="KW-0342">GTP-binding</keyword>
<evidence type="ECO:0000313" key="11">
    <source>
        <dbReference type="RefSeq" id="XP_015607650.1"/>
    </source>
</evidence>
<dbReference type="GO" id="GO:0003924">
    <property type="term" value="F:GTPase activity"/>
    <property type="evidence" value="ECO:0007669"/>
    <property type="project" value="InterPro"/>
</dbReference>
<gene>
    <name evidence="11" type="primary">LOC107273702</name>
</gene>
<dbReference type="HAMAP" id="MF_00379">
    <property type="entry name" value="GTPase_MnmE"/>
    <property type="match status" value="1"/>
</dbReference>
<dbReference type="InterPro" id="IPR004520">
    <property type="entry name" value="GTPase_MnmE"/>
</dbReference>
<dbReference type="InterPro" id="IPR005225">
    <property type="entry name" value="Small_GTP-bd"/>
</dbReference>
<feature type="domain" description="GTP-binding protein TrmE N-terminal" evidence="8">
    <location>
        <begin position="45"/>
        <end position="160"/>
    </location>
</feature>
<dbReference type="InterPro" id="IPR018948">
    <property type="entry name" value="GTP-bd_TrmE_N"/>
</dbReference>
<accession>A0AAJ7CCU5</accession>
<dbReference type="Pfam" id="PF10396">
    <property type="entry name" value="TrmE_N"/>
    <property type="match status" value="1"/>
</dbReference>
<comment type="similarity">
    <text evidence="2 6">Belongs to the TRAFAC class TrmE-Era-EngA-EngB-Septin-like GTPase superfamily. TrmE GTPase family.</text>
</comment>
<evidence type="ECO:0000313" key="10">
    <source>
        <dbReference type="Proteomes" id="UP000694920"/>
    </source>
</evidence>
<dbReference type="Pfam" id="PF01926">
    <property type="entry name" value="MMR_HSR1"/>
    <property type="match status" value="1"/>
</dbReference>
<dbReference type="CDD" id="cd14858">
    <property type="entry name" value="TrmE_N"/>
    <property type="match status" value="1"/>
</dbReference>
<dbReference type="Pfam" id="PF12631">
    <property type="entry name" value="MnmE_helical"/>
    <property type="match status" value="1"/>
</dbReference>
<dbReference type="InterPro" id="IPR006073">
    <property type="entry name" value="GTP-bd"/>
</dbReference>
<keyword evidence="4 6" id="KW-0547">Nucleotide-binding</keyword>
<organism evidence="10 11">
    <name type="scientific">Cephus cinctus</name>
    <name type="common">Wheat stem sawfly</name>
    <dbReference type="NCBI Taxonomy" id="211228"/>
    <lineage>
        <taxon>Eukaryota</taxon>
        <taxon>Metazoa</taxon>
        <taxon>Ecdysozoa</taxon>
        <taxon>Arthropoda</taxon>
        <taxon>Hexapoda</taxon>
        <taxon>Insecta</taxon>
        <taxon>Pterygota</taxon>
        <taxon>Neoptera</taxon>
        <taxon>Endopterygota</taxon>
        <taxon>Hymenoptera</taxon>
        <taxon>Cephoidea</taxon>
        <taxon>Cephidae</taxon>
        <taxon>Cephus</taxon>
    </lineage>
</organism>
<dbReference type="NCBIfam" id="TIGR00231">
    <property type="entry name" value="small_GTP"/>
    <property type="match status" value="1"/>
</dbReference>
<evidence type="ECO:0000259" key="8">
    <source>
        <dbReference type="Pfam" id="PF10396"/>
    </source>
</evidence>
<evidence type="ECO:0000256" key="6">
    <source>
        <dbReference type="RuleBase" id="RU003313"/>
    </source>
</evidence>
<dbReference type="Gene3D" id="3.40.50.300">
    <property type="entry name" value="P-loop containing nucleotide triphosphate hydrolases"/>
    <property type="match status" value="1"/>
</dbReference>
<protein>
    <submittedName>
        <fullName evidence="11">tRNA modification GTPase GTPBP3, mitochondrial isoform X1</fullName>
    </submittedName>
</protein>
<name>A0AAJ7CCU5_CEPCN</name>
<evidence type="ECO:0000256" key="1">
    <source>
        <dbReference type="ARBA" id="ARBA00004173"/>
    </source>
</evidence>
<evidence type="ECO:0000256" key="4">
    <source>
        <dbReference type="ARBA" id="ARBA00022741"/>
    </source>
</evidence>
<dbReference type="InterPro" id="IPR027266">
    <property type="entry name" value="TrmE/GcvT-like"/>
</dbReference>
<feature type="domain" description="MnmE helical" evidence="9">
    <location>
        <begin position="163"/>
        <end position="508"/>
    </location>
</feature>
<proteinExistence type="inferred from homology"/>
<dbReference type="CDD" id="cd04164">
    <property type="entry name" value="trmE"/>
    <property type="match status" value="1"/>
</dbReference>
<keyword evidence="3 6" id="KW-0819">tRNA processing</keyword>
<dbReference type="NCBIfam" id="NF003661">
    <property type="entry name" value="PRK05291.1-3"/>
    <property type="match status" value="1"/>
</dbReference>
<evidence type="ECO:0000256" key="2">
    <source>
        <dbReference type="ARBA" id="ARBA00011043"/>
    </source>
</evidence>
<sequence>MRLSQIFCSKIVSECRLPWHSVHLSHRSITGVTFENEERRMGNSTIYALSSGQGKCGVAVVRISGGEALEALRKMTNLTKPEPRKAFLRKIFDPQTGEIIDRGLCLWFPGPNSFTGEDSVEFQVHGGPAILESLMSALAKLEFRAAESGEFTRRAFFNDKLDLTEVEGLADLIDAETEQQRKLALLQADGSLSKLYKKWRESLAQSVANLEAYIDFSEDDNIESDVLNRCNETLRDLSLNIKTHLSDGRKGEILRNGIRTVIIGEPNVGKSSLLNYLVQRNAAIVTPIAGTTRDIVELNTNISGYPILLADTAGLAKATTDVVEQEGIRRAKIYANNADFVILMADATVYLNSRKPYEEYVRDYIENLELKDLLLKKGVLAENCVVVMNKADLLNDQTKERLRADRITVISCAKEEGFQEFLETMTHNFQKICGNPSRENPTISQNRHRIHLIKCVEHLENYFELSSTAEYDMVLAVQEIRNSMRELGKITGHVSAEQILDIIFKTFCIGK</sequence>
<dbReference type="InterPro" id="IPR031168">
    <property type="entry name" value="G_TrmE"/>
</dbReference>
<keyword evidence="10" id="KW-1185">Reference proteome</keyword>
<dbReference type="GO" id="GO:0030488">
    <property type="term" value="P:tRNA methylation"/>
    <property type="evidence" value="ECO:0007669"/>
    <property type="project" value="TreeGrafter"/>
</dbReference>
<dbReference type="RefSeq" id="XP_015607650.1">
    <property type="nucleotide sequence ID" value="XM_015752164.2"/>
</dbReference>
<dbReference type="KEGG" id="ccin:107273702"/>
<evidence type="ECO:0000256" key="5">
    <source>
        <dbReference type="ARBA" id="ARBA00023134"/>
    </source>
</evidence>
<dbReference type="SUPFAM" id="SSF116878">
    <property type="entry name" value="TrmE connector domain"/>
    <property type="match status" value="1"/>
</dbReference>
<evidence type="ECO:0000259" key="7">
    <source>
        <dbReference type="Pfam" id="PF01926"/>
    </source>
</evidence>
<evidence type="ECO:0000259" key="9">
    <source>
        <dbReference type="Pfam" id="PF12631"/>
    </source>
</evidence>
<dbReference type="Gene3D" id="3.30.1360.120">
    <property type="entry name" value="Probable tRNA modification gtpase trme, domain 1"/>
    <property type="match status" value="1"/>
</dbReference>
<dbReference type="GO" id="GO:0005525">
    <property type="term" value="F:GTP binding"/>
    <property type="evidence" value="ECO:0007669"/>
    <property type="project" value="UniProtKB-KW"/>
</dbReference>
<reference evidence="11" key="1">
    <citation type="submission" date="2025-08" db="UniProtKB">
        <authorList>
            <consortium name="RefSeq"/>
        </authorList>
    </citation>
    <scope>IDENTIFICATION</scope>
</reference>
<dbReference type="FunFam" id="3.30.1360.120:FF:000007">
    <property type="entry name" value="tRNA modification GTPase GTPBP3, mitochondrial"/>
    <property type="match status" value="1"/>
</dbReference>
<feature type="domain" description="G" evidence="7">
    <location>
        <begin position="260"/>
        <end position="371"/>
    </location>
</feature>